<dbReference type="Pfam" id="PF03478">
    <property type="entry name" value="Beta-prop_KIB1-4"/>
    <property type="match status" value="1"/>
</dbReference>
<keyword evidence="1" id="KW-0472">Membrane</keyword>
<organism evidence="3 4">
    <name type="scientific">Eragrostis curvula</name>
    <name type="common">weeping love grass</name>
    <dbReference type="NCBI Taxonomy" id="38414"/>
    <lineage>
        <taxon>Eukaryota</taxon>
        <taxon>Viridiplantae</taxon>
        <taxon>Streptophyta</taxon>
        <taxon>Embryophyta</taxon>
        <taxon>Tracheophyta</taxon>
        <taxon>Spermatophyta</taxon>
        <taxon>Magnoliopsida</taxon>
        <taxon>Liliopsida</taxon>
        <taxon>Poales</taxon>
        <taxon>Poaceae</taxon>
        <taxon>PACMAD clade</taxon>
        <taxon>Chloridoideae</taxon>
        <taxon>Eragrostideae</taxon>
        <taxon>Eragrostidinae</taxon>
        <taxon>Eragrostis</taxon>
    </lineage>
</organism>
<gene>
    <name evidence="3" type="ORF">EJB05_20880</name>
</gene>
<protein>
    <recommendedName>
        <fullName evidence="2">KIB1-4 beta-propeller domain-containing protein</fullName>
    </recommendedName>
</protein>
<dbReference type="InterPro" id="IPR050942">
    <property type="entry name" value="F-box_BR-signaling"/>
</dbReference>
<feature type="domain" description="KIB1-4 beta-propeller" evidence="2">
    <location>
        <begin position="89"/>
        <end position="342"/>
    </location>
</feature>
<dbReference type="Proteomes" id="UP000324897">
    <property type="component" value="Chromosome 1"/>
</dbReference>
<dbReference type="PANTHER" id="PTHR44259:SF77">
    <property type="entry name" value="OS04G0563401 PROTEIN"/>
    <property type="match status" value="1"/>
</dbReference>
<evidence type="ECO:0000313" key="4">
    <source>
        <dbReference type="Proteomes" id="UP000324897"/>
    </source>
</evidence>
<dbReference type="AlphaFoldDB" id="A0A5J9V1S4"/>
<evidence type="ECO:0000313" key="3">
    <source>
        <dbReference type="EMBL" id="TVU29317.1"/>
    </source>
</evidence>
<dbReference type="PANTHER" id="PTHR44259">
    <property type="entry name" value="OS07G0183000 PROTEIN-RELATED"/>
    <property type="match status" value="1"/>
</dbReference>
<keyword evidence="1" id="KW-0812">Transmembrane</keyword>
<dbReference type="OrthoDB" id="622644at2759"/>
<keyword evidence="4" id="KW-1185">Reference proteome</keyword>
<proteinExistence type="predicted"/>
<dbReference type="EMBL" id="RWGY01000011">
    <property type="protein sequence ID" value="TVU29317.1"/>
    <property type="molecule type" value="Genomic_DNA"/>
</dbReference>
<keyword evidence="1" id="KW-1133">Transmembrane helix</keyword>
<sequence>MGGSPPTSPRGSIFSLSDKVNKRLELPQAIAFASVCKSWRNAATIAGIPHICTPRVISWANHLEKKEAQGKRSTAVTCNSHHLDVRNEYDINFPQSCFVACCGASHGWLVLVNELSNLVLYNPFTTNMTPLRPVTDFAGVEAIYGSGGNLKYYRKNKFGKLYDANCLGISFYAKAVPSKRRDYVVMVIHRDGSWLSFVKAGESKWQVASTHAERMEDRYLDCAYHDGSFYTVTFYGLVEKWHIDEPSGPRREKMVSSKPPGSILTRHMVSTPWGDLLQVCGILALDYPDGIRFKICKVDMDGCKKVSKDILVDHALFLGLNHSACLPTQSLPGVRPNNIYFSPPWMPHVFDLLLLLRNWGGVRKYDLKTRKFERAFFDIKELNHFEYPPCYVWIAQNLHNMALYGDEYVAWGTTFAYASSVVVLFSASMYSVAGFVLVELKVFGKSWKAENWFLCPPYFVPFVGTSRKHPNSPSPRFFSAAAKTLSG</sequence>
<evidence type="ECO:0000259" key="2">
    <source>
        <dbReference type="Pfam" id="PF03478"/>
    </source>
</evidence>
<reference evidence="3 4" key="1">
    <citation type="journal article" date="2019" name="Sci. Rep.">
        <title>A high-quality genome of Eragrostis curvula grass provides insights into Poaceae evolution and supports new strategies to enhance forage quality.</title>
        <authorList>
            <person name="Carballo J."/>
            <person name="Santos B.A.C.M."/>
            <person name="Zappacosta D."/>
            <person name="Garbus I."/>
            <person name="Selva J.P."/>
            <person name="Gallo C.A."/>
            <person name="Diaz A."/>
            <person name="Albertini E."/>
            <person name="Caccamo M."/>
            <person name="Echenique V."/>
        </authorList>
    </citation>
    <scope>NUCLEOTIDE SEQUENCE [LARGE SCALE GENOMIC DNA]</scope>
    <source>
        <strain evidence="4">cv. Victoria</strain>
        <tissue evidence="3">Leaf</tissue>
    </source>
</reference>
<dbReference type="Gramene" id="TVU29317">
    <property type="protein sequence ID" value="TVU29317"/>
    <property type="gene ID" value="EJB05_20880"/>
</dbReference>
<accession>A0A5J9V1S4</accession>
<dbReference type="InterPro" id="IPR005174">
    <property type="entry name" value="KIB1-4_b-propeller"/>
</dbReference>
<feature type="transmembrane region" description="Helical" evidence="1">
    <location>
        <begin position="415"/>
        <end position="438"/>
    </location>
</feature>
<name>A0A5J9V1S4_9POAL</name>
<feature type="non-terminal residue" evidence="3">
    <location>
        <position position="1"/>
    </location>
</feature>
<evidence type="ECO:0000256" key="1">
    <source>
        <dbReference type="SAM" id="Phobius"/>
    </source>
</evidence>
<comment type="caution">
    <text evidence="3">The sequence shown here is derived from an EMBL/GenBank/DDBJ whole genome shotgun (WGS) entry which is preliminary data.</text>
</comment>